<feature type="domain" description="D-isomer specific 2-hydroxyacid dehydrogenase NAD-binding" evidence="3">
    <location>
        <begin position="121"/>
        <end position="202"/>
    </location>
</feature>
<dbReference type="Gene3D" id="3.40.50.720">
    <property type="entry name" value="NAD(P)-binding Rossmann-like Domain"/>
    <property type="match status" value="2"/>
</dbReference>
<evidence type="ECO:0000313" key="4">
    <source>
        <dbReference type="EMBL" id="KAF2221929.1"/>
    </source>
</evidence>
<dbReference type="PANTHER" id="PTHR43333:SF1">
    <property type="entry name" value="D-ISOMER SPECIFIC 2-HYDROXYACID DEHYDROGENASE NAD-BINDING DOMAIN-CONTAINING PROTEIN"/>
    <property type="match status" value="1"/>
</dbReference>
<reference evidence="5" key="1">
    <citation type="journal article" date="2020" name="Stud. Mycol.">
        <title>101 Dothideomycetes genomes: A test case for predicting lifestyles and emergence of pathogens.</title>
        <authorList>
            <person name="Haridas S."/>
            <person name="Albert R."/>
            <person name="Binder M."/>
            <person name="Bloem J."/>
            <person name="LaButti K."/>
            <person name="Salamov A."/>
            <person name="Andreopoulos B."/>
            <person name="Baker S."/>
            <person name="Barry K."/>
            <person name="Bills G."/>
            <person name="Bluhm B."/>
            <person name="Cannon C."/>
            <person name="Castanera R."/>
            <person name="Culley D."/>
            <person name="Daum C."/>
            <person name="Ezra D."/>
            <person name="Gonzalez J."/>
            <person name="Henrissat B."/>
            <person name="Kuo A."/>
            <person name="Liang C."/>
            <person name="Lipzen A."/>
            <person name="Lutzoni F."/>
            <person name="Magnuson J."/>
            <person name="Mondo S."/>
            <person name="Nolan M."/>
            <person name="Ohm R."/>
            <person name="Pangilinan J."/>
            <person name="Park H.-J."/>
            <person name="Ramirez L."/>
            <person name="Alfaro M."/>
            <person name="Sun H."/>
            <person name="Tritt A."/>
            <person name="Yoshinaga Y."/>
            <person name="Zwiers L.-H."/>
            <person name="Turgeon B."/>
            <person name="Goodwin S."/>
            <person name="Spatafora J."/>
            <person name="Crous P."/>
            <person name="Grigoriev I."/>
        </authorList>
    </citation>
    <scope>NUCLEOTIDE SEQUENCE [LARGE SCALE GENOMIC DNA]</scope>
    <source>
        <strain evidence="5">CECT 20119</strain>
    </source>
</reference>
<keyword evidence="1" id="KW-0560">Oxidoreductase</keyword>
<dbReference type="InterPro" id="IPR006140">
    <property type="entry name" value="D-isomer_DH_NAD-bd"/>
</dbReference>
<dbReference type="PROSITE" id="PS00065">
    <property type="entry name" value="D_2_HYDROXYACID_DH_1"/>
    <property type="match status" value="1"/>
</dbReference>
<proteinExistence type="predicted"/>
<protein>
    <recommendedName>
        <fullName evidence="3">D-isomer specific 2-hydroxyacid dehydrogenase NAD-binding domain-containing protein</fullName>
    </recommendedName>
</protein>
<evidence type="ECO:0000256" key="1">
    <source>
        <dbReference type="ARBA" id="ARBA00023002"/>
    </source>
</evidence>
<name>A0A6A6G8L8_9PEZI</name>
<dbReference type="InterPro" id="IPR029752">
    <property type="entry name" value="D-isomer_DH_CS1"/>
</dbReference>
<evidence type="ECO:0000256" key="2">
    <source>
        <dbReference type="ARBA" id="ARBA00023027"/>
    </source>
</evidence>
<dbReference type="GO" id="GO:0016491">
    <property type="term" value="F:oxidoreductase activity"/>
    <property type="evidence" value="ECO:0007669"/>
    <property type="project" value="UniProtKB-KW"/>
</dbReference>
<dbReference type="InterPro" id="IPR036291">
    <property type="entry name" value="NAD(P)-bd_dom_sf"/>
</dbReference>
<accession>A0A6A6G8L8</accession>
<dbReference type="PANTHER" id="PTHR43333">
    <property type="entry name" value="2-HACID_DH_C DOMAIN-CONTAINING PROTEIN"/>
    <property type="match status" value="1"/>
</dbReference>
<sequence>MGGGPAKEVLLIILPLPRPDALISRLQSHHPNLEIRFSQPPDSSSSSPTSPTDLYKDVTVLVTFSSLPPPSSAPLLDLLQLFSAGSNHISDTPLYRDTDITIATASGIHGPQIAEWAIMTSLVHSHKYKALYELQKAHRWGKKPAGEDPGEGENFRDVRDMVGARLGVLGYGSIGRQVARVGSAMGMEVVAFTAGRRDTEESKRDKGWVVPGTGDVEGRVPGEWWSGLDKGSLRRFLARDLDVLLVSVPLTEDTRGFLGKEEFEVLAKGSGEGRGGRKPFVVNIARGPIINQEELVEKLKDGTLGGAALDVTDPEPLPEDSELWDLKNVIVTPHVSGVGQAYTERAFELLDEQLRRREKGEKLLNVVQRKRGY</sequence>
<organism evidence="4 5">
    <name type="scientific">Elsinoe ampelina</name>
    <dbReference type="NCBI Taxonomy" id="302913"/>
    <lineage>
        <taxon>Eukaryota</taxon>
        <taxon>Fungi</taxon>
        <taxon>Dikarya</taxon>
        <taxon>Ascomycota</taxon>
        <taxon>Pezizomycotina</taxon>
        <taxon>Dothideomycetes</taxon>
        <taxon>Dothideomycetidae</taxon>
        <taxon>Myriangiales</taxon>
        <taxon>Elsinoaceae</taxon>
        <taxon>Elsinoe</taxon>
    </lineage>
</organism>
<dbReference type="Pfam" id="PF02826">
    <property type="entry name" value="2-Hacid_dh_C"/>
    <property type="match status" value="2"/>
</dbReference>
<dbReference type="OrthoDB" id="298012at2759"/>
<dbReference type="Proteomes" id="UP000799538">
    <property type="component" value="Unassembled WGS sequence"/>
</dbReference>
<dbReference type="EMBL" id="ML992509">
    <property type="protein sequence ID" value="KAF2221929.1"/>
    <property type="molecule type" value="Genomic_DNA"/>
</dbReference>
<keyword evidence="5" id="KW-1185">Reference proteome</keyword>
<dbReference type="AlphaFoldDB" id="A0A6A6G8L8"/>
<keyword evidence="2" id="KW-0520">NAD</keyword>
<evidence type="ECO:0000259" key="3">
    <source>
        <dbReference type="Pfam" id="PF02826"/>
    </source>
</evidence>
<dbReference type="CDD" id="cd12163">
    <property type="entry name" value="2-Hacid_dh_5"/>
    <property type="match status" value="1"/>
</dbReference>
<dbReference type="GO" id="GO:0051287">
    <property type="term" value="F:NAD binding"/>
    <property type="evidence" value="ECO:0007669"/>
    <property type="project" value="InterPro"/>
</dbReference>
<dbReference type="SUPFAM" id="SSF51735">
    <property type="entry name" value="NAD(P)-binding Rossmann-fold domains"/>
    <property type="match status" value="1"/>
</dbReference>
<feature type="domain" description="D-isomer specific 2-hydroxyacid dehydrogenase NAD-binding" evidence="3">
    <location>
        <begin position="237"/>
        <end position="336"/>
    </location>
</feature>
<evidence type="ECO:0000313" key="5">
    <source>
        <dbReference type="Proteomes" id="UP000799538"/>
    </source>
</evidence>
<gene>
    <name evidence="4" type="ORF">BDZ85DRAFT_290284</name>
</gene>